<feature type="compositionally biased region" description="Pro residues" evidence="1">
    <location>
        <begin position="230"/>
        <end position="240"/>
    </location>
</feature>
<proteinExistence type="predicted"/>
<reference evidence="3 4" key="1">
    <citation type="journal article" date="2016" name="Sci. Rep.">
        <title>The Dendrobium catenatum Lindl. genome sequence provides insights into polysaccharide synthase, floral development and adaptive evolution.</title>
        <authorList>
            <person name="Zhang G.Q."/>
            <person name="Xu Q."/>
            <person name="Bian C."/>
            <person name="Tsai W.C."/>
            <person name="Yeh C.M."/>
            <person name="Liu K.W."/>
            <person name="Yoshida K."/>
            <person name="Zhang L.S."/>
            <person name="Chang S.B."/>
            <person name="Chen F."/>
            <person name="Shi Y."/>
            <person name="Su Y.Y."/>
            <person name="Zhang Y.Q."/>
            <person name="Chen L.J."/>
            <person name="Yin Y."/>
            <person name="Lin M."/>
            <person name="Huang H."/>
            <person name="Deng H."/>
            <person name="Wang Z.W."/>
            <person name="Zhu S.L."/>
            <person name="Zhao X."/>
            <person name="Deng C."/>
            <person name="Niu S.C."/>
            <person name="Huang J."/>
            <person name="Wang M."/>
            <person name="Liu G.H."/>
            <person name="Yang H.J."/>
            <person name="Xiao X.J."/>
            <person name="Hsiao Y.Y."/>
            <person name="Wu W.L."/>
            <person name="Chen Y.Y."/>
            <person name="Mitsuda N."/>
            <person name="Ohme-Takagi M."/>
            <person name="Luo Y.B."/>
            <person name="Van de Peer Y."/>
            <person name="Liu Z.J."/>
        </authorList>
    </citation>
    <scope>NUCLEOTIDE SEQUENCE [LARGE SCALE GENOMIC DNA]</scope>
    <source>
        <tissue evidence="3">The whole plant</tissue>
    </source>
</reference>
<keyword evidence="4" id="KW-1185">Reference proteome</keyword>
<feature type="compositionally biased region" description="Basic and acidic residues" evidence="1">
    <location>
        <begin position="334"/>
        <end position="361"/>
    </location>
</feature>
<organism evidence="3 4">
    <name type="scientific">Dendrobium catenatum</name>
    <dbReference type="NCBI Taxonomy" id="906689"/>
    <lineage>
        <taxon>Eukaryota</taxon>
        <taxon>Viridiplantae</taxon>
        <taxon>Streptophyta</taxon>
        <taxon>Embryophyta</taxon>
        <taxon>Tracheophyta</taxon>
        <taxon>Spermatophyta</taxon>
        <taxon>Magnoliopsida</taxon>
        <taxon>Liliopsida</taxon>
        <taxon>Asparagales</taxon>
        <taxon>Orchidaceae</taxon>
        <taxon>Epidendroideae</taxon>
        <taxon>Malaxideae</taxon>
        <taxon>Dendrobiinae</taxon>
        <taxon>Dendrobium</taxon>
    </lineage>
</organism>
<dbReference type="OrthoDB" id="1080706at2759"/>
<name>A0A2I0X210_9ASPA</name>
<sequence>MAEPNSPVIHSPTTKNPASDLPAQKNNPPHKILSSFLYKAIIFAICIALLPLFPSQMPETANPTFLSRTWELLHLLLVGIAVSYGLFSRRNADHDFDKDKEKDAAFKSDTNSYVSRILHISSAFDDEDSKAETWSSQYHRADPVIVESKPLLLPVRSLKKSRVQNSDSLGSSSAVLSSPIPWKSRSGRMEAIDDCPAMNDASPTPSYYATASSFSLNEHSISDKSFHVAYPPPPPPPPPSFSHGSLISTRREVKKSFKDELKDLSIKGREGFLKNSSLDSSPPRSVRTVRAKEAQSTESAPALQQQKYQTETKKKKKKVEFMEKMIVMSDDSESEKASDSSDVEEAVHSSAEVRAEAEENEVDKKADEFIAKFREQIRLQRIESIKKSSGHRAVKNTK</sequence>
<dbReference type="AlphaFoldDB" id="A0A2I0X210"/>
<feature type="region of interest" description="Disordered" evidence="1">
    <location>
        <begin position="225"/>
        <end position="245"/>
    </location>
</feature>
<gene>
    <name evidence="3" type="ORF">MA16_Dca003960</name>
</gene>
<dbReference type="InterPro" id="IPR008480">
    <property type="entry name" value="DUF761_pln"/>
</dbReference>
<protein>
    <submittedName>
        <fullName evidence="3">Uncharacterized protein</fullName>
    </submittedName>
</protein>
<keyword evidence="2" id="KW-1133">Transmembrane helix</keyword>
<feature type="transmembrane region" description="Helical" evidence="2">
    <location>
        <begin position="65"/>
        <end position="87"/>
    </location>
</feature>
<evidence type="ECO:0000256" key="2">
    <source>
        <dbReference type="SAM" id="Phobius"/>
    </source>
</evidence>
<evidence type="ECO:0000313" key="3">
    <source>
        <dbReference type="EMBL" id="PKU81943.1"/>
    </source>
</evidence>
<evidence type="ECO:0000313" key="4">
    <source>
        <dbReference type="Proteomes" id="UP000233837"/>
    </source>
</evidence>
<keyword evidence="2" id="KW-0472">Membrane</keyword>
<feature type="compositionally biased region" description="Polar residues" evidence="1">
    <location>
        <begin position="274"/>
        <end position="283"/>
    </location>
</feature>
<feature type="region of interest" description="Disordered" evidence="1">
    <location>
        <begin position="1"/>
        <end position="25"/>
    </location>
</feature>
<dbReference type="PANTHER" id="PTHR34059:SF1">
    <property type="entry name" value="EXPRESSED PROTEIN"/>
    <property type="match status" value="1"/>
</dbReference>
<accession>A0A2I0X210</accession>
<dbReference type="PANTHER" id="PTHR34059">
    <property type="entry name" value="EXPRESSED PROTEIN"/>
    <property type="match status" value="1"/>
</dbReference>
<evidence type="ECO:0000256" key="1">
    <source>
        <dbReference type="SAM" id="MobiDB-lite"/>
    </source>
</evidence>
<reference evidence="3 4" key="2">
    <citation type="journal article" date="2017" name="Nature">
        <title>The Apostasia genome and the evolution of orchids.</title>
        <authorList>
            <person name="Zhang G.Q."/>
            <person name="Liu K.W."/>
            <person name="Li Z."/>
            <person name="Lohaus R."/>
            <person name="Hsiao Y.Y."/>
            <person name="Niu S.C."/>
            <person name="Wang J.Y."/>
            <person name="Lin Y.C."/>
            <person name="Xu Q."/>
            <person name="Chen L.J."/>
            <person name="Yoshida K."/>
            <person name="Fujiwara S."/>
            <person name="Wang Z.W."/>
            <person name="Zhang Y.Q."/>
            <person name="Mitsuda N."/>
            <person name="Wang M."/>
            <person name="Liu G.H."/>
            <person name="Pecoraro L."/>
            <person name="Huang H.X."/>
            <person name="Xiao X.J."/>
            <person name="Lin M."/>
            <person name="Wu X.Y."/>
            <person name="Wu W.L."/>
            <person name="Chen Y.Y."/>
            <person name="Chang S.B."/>
            <person name="Sakamoto S."/>
            <person name="Ohme-Takagi M."/>
            <person name="Yagi M."/>
            <person name="Zeng S.J."/>
            <person name="Shen C.Y."/>
            <person name="Yeh C.M."/>
            <person name="Luo Y.B."/>
            <person name="Tsai W.C."/>
            <person name="Van de Peer Y."/>
            <person name="Liu Z.J."/>
        </authorList>
    </citation>
    <scope>NUCLEOTIDE SEQUENCE [LARGE SCALE GENOMIC DNA]</scope>
    <source>
        <tissue evidence="3">The whole plant</tissue>
    </source>
</reference>
<dbReference type="Pfam" id="PF05553">
    <property type="entry name" value="DUF761"/>
    <property type="match status" value="1"/>
</dbReference>
<feature type="transmembrane region" description="Helical" evidence="2">
    <location>
        <begin position="36"/>
        <end position="53"/>
    </location>
</feature>
<feature type="region of interest" description="Disordered" evidence="1">
    <location>
        <begin position="268"/>
        <end position="361"/>
    </location>
</feature>
<keyword evidence="2" id="KW-0812">Transmembrane</keyword>
<dbReference type="EMBL" id="KZ502211">
    <property type="protein sequence ID" value="PKU81943.1"/>
    <property type="molecule type" value="Genomic_DNA"/>
</dbReference>
<dbReference type="Proteomes" id="UP000233837">
    <property type="component" value="Unassembled WGS sequence"/>
</dbReference>